<evidence type="ECO:0000259" key="18">
    <source>
        <dbReference type="Pfam" id="PF17786"/>
    </source>
</evidence>
<proteinExistence type="inferred from homology"/>
<evidence type="ECO:0000256" key="8">
    <source>
        <dbReference type="ARBA" id="ARBA00022729"/>
    </source>
</evidence>
<dbReference type="InterPro" id="IPR036156">
    <property type="entry name" value="Beta-gal/glucu_dom_sf"/>
</dbReference>
<dbReference type="AlphaFoldDB" id="A0A2S7KXU5"/>
<accession>A0A2S7KXU5</accession>
<sequence length="826" mass="97219">MRKTLMLLSLILIWNCKSKKDMPIHISVSENWQFKGTDTLDWKSASVPGNVMTDLLDHKIIEDPFIQTNEEKAQWIATKNWEYKTTFSLNDSILKKENIHLNFEGLDTYATIFLNDSLIGQSNNAFKTFAFDIKKLIKEENELYIYFTKTDEKEEVAERKNPYKLTEGRRIFTRKAQFQYGWDWGPKLNTSGIWKDVSIKAWNDFKIDDIFIRQEKLTSKKVNLVAEIIIECDLDLEPDETVQSEIKIIINEKETIREIELSKGIHTYKIPLEIKNPKLWWTHNLGNPYLYNFNFQLISDGQIKDEKIIKKGIRTIKLISKKDSIGQSFYFELNGKALYAKGSNYIPQNSFQNKVTNEHYEKLLSDVADSNMNMLRVWGGGIYENDVFYDICDEKGILVWQDFMFACAMYPGDKAFLENIKEEAEQQVKRLRNHASIALWCGNNENSEAWDRWGWQENRTNQEKKEIWDDYLVVFDTILPKIVAKFSETDYWETSPKYGRGNPLYEFEGDAHDWWVWHDEYHFEYLEKRVPRFMSEFGFQSFPSFETLKYINQNDTINLNTDAIKAHQKHVKGFRLIDEYMIRDYKKPINDEDYAYVSQLLQAKGIIMGIEAHRRAKPKNMGTLYWQLNDCWPAISWSSIDYFGNWKALQYKAKKSFENILISSIREKNNVKTFIINDTFDTIKGNLKIKVIDFYGKEIKSDSLKIEVLENSSKEFYSFSMKNMDKKAAVLVTEFNNQKSYFYFVKPKELILAKGEIAKEIIRLKNGFSITLKSAVLQKDVFLFTNEKGHFSDNFFDLLPNETRTIYFKTSATSLDDLKLKTLNEI</sequence>
<feature type="domain" description="Beta-mannosidase-like galactose-binding" evidence="19">
    <location>
        <begin position="32"/>
        <end position="195"/>
    </location>
</feature>
<evidence type="ECO:0000256" key="12">
    <source>
        <dbReference type="ARBA" id="ARBA00023295"/>
    </source>
</evidence>
<evidence type="ECO:0000259" key="17">
    <source>
        <dbReference type="Pfam" id="PF17753"/>
    </source>
</evidence>
<dbReference type="GO" id="GO:0006516">
    <property type="term" value="P:glycoprotein catabolic process"/>
    <property type="evidence" value="ECO:0007669"/>
    <property type="project" value="TreeGrafter"/>
</dbReference>
<evidence type="ECO:0000256" key="1">
    <source>
        <dbReference type="ARBA" id="ARBA00000829"/>
    </source>
</evidence>
<gene>
    <name evidence="20" type="ORF">BST83_09900</name>
</gene>
<dbReference type="OrthoDB" id="9801077at2"/>
<dbReference type="Gene3D" id="2.60.120.260">
    <property type="entry name" value="Galactose-binding domain-like"/>
    <property type="match status" value="1"/>
</dbReference>
<evidence type="ECO:0000313" key="21">
    <source>
        <dbReference type="Proteomes" id="UP000239522"/>
    </source>
</evidence>
<dbReference type="PANTHER" id="PTHR43730">
    <property type="entry name" value="BETA-MANNOSIDASE"/>
    <property type="match status" value="1"/>
</dbReference>
<evidence type="ECO:0000259" key="16">
    <source>
        <dbReference type="Pfam" id="PF00703"/>
    </source>
</evidence>
<feature type="domain" description="Glycoside hydrolase family 2 immunoglobulin-like beta-sandwich" evidence="16">
    <location>
        <begin position="206"/>
        <end position="314"/>
    </location>
</feature>
<evidence type="ECO:0000256" key="13">
    <source>
        <dbReference type="ARBA" id="ARBA00038429"/>
    </source>
</evidence>
<comment type="pathway">
    <text evidence="4">Glycan metabolism; N-glycan degradation.</text>
</comment>
<organism evidence="20 21">
    <name type="scientific">Polaribacter filamentus</name>
    <dbReference type="NCBI Taxonomy" id="53483"/>
    <lineage>
        <taxon>Bacteria</taxon>
        <taxon>Pseudomonadati</taxon>
        <taxon>Bacteroidota</taxon>
        <taxon>Flavobacteriia</taxon>
        <taxon>Flavobacteriales</taxon>
        <taxon>Flavobacteriaceae</taxon>
    </lineage>
</organism>
<dbReference type="Proteomes" id="UP000239522">
    <property type="component" value="Unassembled WGS sequence"/>
</dbReference>
<dbReference type="SUPFAM" id="SSF51445">
    <property type="entry name" value="(Trans)glycosidases"/>
    <property type="match status" value="1"/>
</dbReference>
<dbReference type="Gene3D" id="2.60.40.10">
    <property type="entry name" value="Immunoglobulins"/>
    <property type="match status" value="3"/>
</dbReference>
<keyword evidence="11" id="KW-0458">Lysosome</keyword>
<evidence type="ECO:0000259" key="19">
    <source>
        <dbReference type="Pfam" id="PF22666"/>
    </source>
</evidence>
<dbReference type="SUPFAM" id="SSF49785">
    <property type="entry name" value="Galactose-binding domain-like"/>
    <property type="match status" value="1"/>
</dbReference>
<comment type="similarity">
    <text evidence="13">Belongs to the glycosyl hydrolase 2 family. Beta-mannosidase B subfamily.</text>
</comment>
<evidence type="ECO:0000256" key="11">
    <source>
        <dbReference type="ARBA" id="ARBA00023228"/>
    </source>
</evidence>
<keyword evidence="10" id="KW-0325">Glycoprotein</keyword>
<keyword evidence="12" id="KW-0326">Glycosidase</keyword>
<evidence type="ECO:0000256" key="7">
    <source>
        <dbReference type="ARBA" id="ARBA00022525"/>
    </source>
</evidence>
<dbReference type="FunFam" id="3.20.20.80:FF:000050">
    <property type="entry name" value="Beta-mannosidase B"/>
    <property type="match status" value="1"/>
</dbReference>
<feature type="domain" description="Mannosidase Ig/CBM-like" evidence="18">
    <location>
        <begin position="670"/>
        <end position="748"/>
    </location>
</feature>
<evidence type="ECO:0000256" key="4">
    <source>
        <dbReference type="ARBA" id="ARBA00004740"/>
    </source>
</evidence>
<dbReference type="InterPro" id="IPR054593">
    <property type="entry name" value="Beta-mannosidase-like_N2"/>
</dbReference>
<comment type="caution">
    <text evidence="20">The sequence shown here is derived from an EMBL/GenBank/DDBJ whole genome shotgun (WGS) entry which is preliminary data.</text>
</comment>
<dbReference type="InterPro" id="IPR008979">
    <property type="entry name" value="Galactose-bd-like_sf"/>
</dbReference>
<feature type="domain" description="Beta-mannosidase Ig-fold" evidence="17">
    <location>
        <begin position="753"/>
        <end position="819"/>
    </location>
</feature>
<evidence type="ECO:0000256" key="3">
    <source>
        <dbReference type="ARBA" id="ARBA00004613"/>
    </source>
</evidence>
<evidence type="ECO:0000256" key="9">
    <source>
        <dbReference type="ARBA" id="ARBA00022801"/>
    </source>
</evidence>
<evidence type="ECO:0000256" key="5">
    <source>
        <dbReference type="ARBA" id="ARBA00011738"/>
    </source>
</evidence>
<dbReference type="Pfam" id="PF17753">
    <property type="entry name" value="Ig_mannosidase"/>
    <property type="match status" value="1"/>
</dbReference>
<dbReference type="SUPFAM" id="SSF49303">
    <property type="entry name" value="beta-Galactosidase/glucuronidase domain"/>
    <property type="match status" value="3"/>
</dbReference>
<keyword evidence="9" id="KW-0378">Hydrolase</keyword>
<dbReference type="InterPro" id="IPR050887">
    <property type="entry name" value="Beta-mannosidase_GH2"/>
</dbReference>
<comment type="subcellular location">
    <subcellularLocation>
        <location evidence="2">Lysosome</location>
    </subcellularLocation>
    <subcellularLocation>
        <location evidence="3">Secreted</location>
    </subcellularLocation>
</comment>
<evidence type="ECO:0000256" key="15">
    <source>
        <dbReference type="ARBA" id="ARBA00041614"/>
    </source>
</evidence>
<dbReference type="InterPro" id="IPR006102">
    <property type="entry name" value="Ig-like_GH2"/>
</dbReference>
<dbReference type="InterPro" id="IPR041447">
    <property type="entry name" value="Mannosidase_ig"/>
</dbReference>
<keyword evidence="7" id="KW-0964">Secreted</keyword>
<name>A0A2S7KXU5_9FLAO</name>
<dbReference type="Pfam" id="PF17786">
    <property type="entry name" value="Mannosidase_ig"/>
    <property type="match status" value="1"/>
</dbReference>
<dbReference type="EC" id="3.2.1.25" evidence="6"/>
<dbReference type="PANTHER" id="PTHR43730:SF1">
    <property type="entry name" value="BETA-MANNOSIDASE"/>
    <property type="match status" value="1"/>
</dbReference>
<dbReference type="InterPro" id="IPR017853">
    <property type="entry name" value="GH"/>
</dbReference>
<evidence type="ECO:0000313" key="20">
    <source>
        <dbReference type="EMBL" id="PQB07440.1"/>
    </source>
</evidence>
<dbReference type="Gene3D" id="3.20.20.80">
    <property type="entry name" value="Glycosidases"/>
    <property type="match status" value="1"/>
</dbReference>
<comment type="catalytic activity">
    <reaction evidence="1">
        <text>Hydrolysis of terminal, non-reducing beta-D-mannose residues in beta-D-mannosides.</text>
        <dbReference type="EC" id="3.2.1.25"/>
    </reaction>
</comment>
<evidence type="ECO:0000256" key="10">
    <source>
        <dbReference type="ARBA" id="ARBA00023180"/>
    </source>
</evidence>
<dbReference type="InterPro" id="IPR013783">
    <property type="entry name" value="Ig-like_fold"/>
</dbReference>
<keyword evidence="21" id="KW-1185">Reference proteome</keyword>
<dbReference type="FunFam" id="2.60.120.260:FF:000060">
    <property type="entry name" value="Probable beta-mannosidase"/>
    <property type="match status" value="1"/>
</dbReference>
<dbReference type="GO" id="GO:0005975">
    <property type="term" value="P:carbohydrate metabolic process"/>
    <property type="evidence" value="ECO:0007669"/>
    <property type="project" value="InterPro"/>
</dbReference>
<dbReference type="Pfam" id="PF22666">
    <property type="entry name" value="Glyco_hydro_2_N2"/>
    <property type="match status" value="1"/>
</dbReference>
<dbReference type="GO" id="GO:0005576">
    <property type="term" value="C:extracellular region"/>
    <property type="evidence" value="ECO:0007669"/>
    <property type="project" value="UniProtKB-SubCell"/>
</dbReference>
<evidence type="ECO:0000256" key="6">
    <source>
        <dbReference type="ARBA" id="ARBA00012754"/>
    </source>
</evidence>
<dbReference type="RefSeq" id="WP_104809650.1">
    <property type="nucleotide sequence ID" value="NZ_MQUA01000013.1"/>
</dbReference>
<reference evidence="20 21" key="1">
    <citation type="submission" date="2016-11" db="EMBL/GenBank/DDBJ databases">
        <title>Trade-off between light-utilization and light-protection in marine flavobacteria.</title>
        <authorList>
            <person name="Kumagai Y."/>
        </authorList>
    </citation>
    <scope>NUCLEOTIDE SEQUENCE [LARGE SCALE GENOMIC DNA]</scope>
    <source>
        <strain evidence="20 21">ATCC 700397</strain>
    </source>
</reference>
<evidence type="ECO:0000256" key="2">
    <source>
        <dbReference type="ARBA" id="ARBA00004371"/>
    </source>
</evidence>
<dbReference type="Pfam" id="PF00703">
    <property type="entry name" value="Glyco_hydro_2"/>
    <property type="match status" value="1"/>
</dbReference>
<dbReference type="GO" id="GO:0005764">
    <property type="term" value="C:lysosome"/>
    <property type="evidence" value="ECO:0007669"/>
    <property type="project" value="UniProtKB-SubCell"/>
</dbReference>
<dbReference type="EMBL" id="MQUA01000013">
    <property type="protein sequence ID" value="PQB07440.1"/>
    <property type="molecule type" value="Genomic_DNA"/>
</dbReference>
<protein>
    <recommendedName>
        <fullName evidence="14">Beta-mannosidase B</fullName>
        <ecNumber evidence="6">3.2.1.25</ecNumber>
    </recommendedName>
    <alternativeName>
        <fullName evidence="15">Mannanase B</fullName>
    </alternativeName>
</protein>
<comment type="subunit">
    <text evidence="5">Homodimer.</text>
</comment>
<keyword evidence="8" id="KW-0732">Signal</keyword>
<evidence type="ECO:0000256" key="14">
    <source>
        <dbReference type="ARBA" id="ARBA00041069"/>
    </source>
</evidence>
<dbReference type="GO" id="GO:0004567">
    <property type="term" value="F:beta-mannosidase activity"/>
    <property type="evidence" value="ECO:0007669"/>
    <property type="project" value="UniProtKB-EC"/>
</dbReference>
<dbReference type="InterPro" id="IPR041625">
    <property type="entry name" value="Beta-mannosidase_Ig"/>
</dbReference>